<evidence type="ECO:0000256" key="5">
    <source>
        <dbReference type="ARBA" id="ARBA00022989"/>
    </source>
</evidence>
<comment type="similarity">
    <text evidence="7">Belongs to the inorganic phosphate transporter (PiT) (TC 2.A.20) family.</text>
</comment>
<dbReference type="GO" id="GO:0035435">
    <property type="term" value="P:phosphate ion transmembrane transport"/>
    <property type="evidence" value="ECO:0007669"/>
    <property type="project" value="TreeGrafter"/>
</dbReference>
<feature type="transmembrane region" description="Helical" evidence="7">
    <location>
        <begin position="348"/>
        <end position="374"/>
    </location>
</feature>
<proteinExistence type="inferred from homology"/>
<accession>A0A2V0NPS4</accession>
<dbReference type="InParanoid" id="A0A2V0NPS4"/>
<dbReference type="STRING" id="307507.A0A2V0NPS4"/>
<gene>
    <name evidence="8" type="ORF">Rsub_00211</name>
</gene>
<feature type="transmembrane region" description="Helical" evidence="7">
    <location>
        <begin position="192"/>
        <end position="211"/>
    </location>
</feature>
<dbReference type="PANTHER" id="PTHR11101:SF94">
    <property type="entry name" value="PHOSPHATE TRANSPORTER"/>
    <property type="match status" value="1"/>
</dbReference>
<comment type="caution">
    <text evidence="8">The sequence shown here is derived from an EMBL/GenBank/DDBJ whole genome shotgun (WGS) entry which is preliminary data.</text>
</comment>
<sequence>MAVPALPQYAWLVVMGAFGAFGFGWGTGANDVANAFGTSVGAKTLTLRQATVIAAIFEFAGALLLGRVVTNTIAGGIADPKVFARSPEIYAYGMVCALAVGAIWQAVASFAGYNVSSTHTIIGGILGFALVYRGSSAVQWATPDPASFPPYKGVVPIIMSWFFSPVLTAASSALIFSVLRSAVLRRNNAYNLAFYVLPIAVFITTFINVFFVFTKGAAKTLGADFTSHTSAWLSAAIAGGCCALTAFVVVPLLRRRAAHVHAKADADAAAAAEAAANGLKDPSATMIAVEEASDNPADQPWYKRALRGAKAAALYGTSVDIHKAVEEDEMIAAIHAHAEKFDPKTEMIFGYLQVFSAIAVIFAHGAGEVGFMAGPLSAIYDIYMNGRLSKAVQSQIWCVALSAASLVIGLATYGYNVTRAMGISLAKLSPSRGFAAELSTALVILVASQLGLPTSSSQCITGGIVGVGLLEGAAKGVNWRQFGKQFASWVATLFVVGLGVAAIFAQGIYSPSKVDGDAVMAYEKDVAGLTSNIAGGLNETLLGFESASRAGLLRNLSPMQWTELNSTVSELGTKAANVTSAGTVDGKKLISALKQALEIVQNNSILTLGQNEVFPDALICHGHIPANIRGDLPAACPHPLLT</sequence>
<feature type="transmembrane region" description="Helical" evidence="7">
    <location>
        <begin position="161"/>
        <end position="180"/>
    </location>
</feature>
<keyword evidence="2 7" id="KW-0813">Transport</keyword>
<dbReference type="Pfam" id="PF01384">
    <property type="entry name" value="PHO4"/>
    <property type="match status" value="1"/>
</dbReference>
<dbReference type="OrthoDB" id="260807at2759"/>
<evidence type="ECO:0000313" key="8">
    <source>
        <dbReference type="EMBL" id="GBF87500.1"/>
    </source>
</evidence>
<keyword evidence="3 7" id="KW-0592">Phosphate transport</keyword>
<name>A0A2V0NPS4_9CHLO</name>
<dbReference type="FunCoup" id="A0A2V0NPS4">
    <property type="interactions" value="956"/>
</dbReference>
<dbReference type="GO" id="GO:0005315">
    <property type="term" value="F:phosphate transmembrane transporter activity"/>
    <property type="evidence" value="ECO:0007669"/>
    <property type="project" value="InterPro"/>
</dbReference>
<evidence type="ECO:0000256" key="3">
    <source>
        <dbReference type="ARBA" id="ARBA00022592"/>
    </source>
</evidence>
<keyword evidence="9" id="KW-1185">Reference proteome</keyword>
<dbReference type="InterPro" id="IPR001204">
    <property type="entry name" value="Phos_transporter"/>
</dbReference>
<reference evidence="8 9" key="1">
    <citation type="journal article" date="2018" name="Sci. Rep.">
        <title>Raphidocelis subcapitata (=Pseudokirchneriella subcapitata) provides an insight into genome evolution and environmental adaptations in the Sphaeropleales.</title>
        <authorList>
            <person name="Suzuki S."/>
            <person name="Yamaguchi H."/>
            <person name="Nakajima N."/>
            <person name="Kawachi M."/>
        </authorList>
    </citation>
    <scope>NUCLEOTIDE SEQUENCE [LARGE SCALE GENOMIC DNA]</scope>
    <source>
        <strain evidence="8 9">NIES-35</strain>
    </source>
</reference>
<evidence type="ECO:0000256" key="4">
    <source>
        <dbReference type="ARBA" id="ARBA00022692"/>
    </source>
</evidence>
<dbReference type="AlphaFoldDB" id="A0A2V0NPS4"/>
<dbReference type="PANTHER" id="PTHR11101">
    <property type="entry name" value="PHOSPHATE TRANSPORTER"/>
    <property type="match status" value="1"/>
</dbReference>
<keyword evidence="5 7" id="KW-1133">Transmembrane helix</keyword>
<comment type="function">
    <text evidence="7">Sodium-phosphate symporter.</text>
</comment>
<evidence type="ECO:0000256" key="7">
    <source>
        <dbReference type="RuleBase" id="RU363058"/>
    </source>
</evidence>
<keyword evidence="6 7" id="KW-0472">Membrane</keyword>
<feature type="transmembrane region" description="Helical" evidence="7">
    <location>
        <begin position="6"/>
        <end position="29"/>
    </location>
</feature>
<feature type="transmembrane region" description="Helical" evidence="7">
    <location>
        <begin position="486"/>
        <end position="505"/>
    </location>
</feature>
<feature type="transmembrane region" description="Helical" evidence="7">
    <location>
        <begin position="231"/>
        <end position="253"/>
    </location>
</feature>
<feature type="transmembrane region" description="Helical" evidence="7">
    <location>
        <begin position="50"/>
        <end position="69"/>
    </location>
</feature>
<protein>
    <recommendedName>
        <fullName evidence="7">Phosphate transporter</fullName>
    </recommendedName>
</protein>
<organism evidence="8 9">
    <name type="scientific">Raphidocelis subcapitata</name>
    <dbReference type="NCBI Taxonomy" id="307507"/>
    <lineage>
        <taxon>Eukaryota</taxon>
        <taxon>Viridiplantae</taxon>
        <taxon>Chlorophyta</taxon>
        <taxon>core chlorophytes</taxon>
        <taxon>Chlorophyceae</taxon>
        <taxon>CS clade</taxon>
        <taxon>Sphaeropleales</taxon>
        <taxon>Selenastraceae</taxon>
        <taxon>Raphidocelis</taxon>
    </lineage>
</organism>
<comment type="subcellular location">
    <subcellularLocation>
        <location evidence="1 7">Membrane</location>
        <topology evidence="1 7">Multi-pass membrane protein</topology>
    </subcellularLocation>
</comment>
<evidence type="ECO:0000313" key="9">
    <source>
        <dbReference type="Proteomes" id="UP000247498"/>
    </source>
</evidence>
<feature type="transmembrane region" description="Helical" evidence="7">
    <location>
        <begin position="394"/>
        <end position="413"/>
    </location>
</feature>
<feature type="transmembrane region" description="Helical" evidence="7">
    <location>
        <begin position="89"/>
        <end position="113"/>
    </location>
</feature>
<dbReference type="Proteomes" id="UP000247498">
    <property type="component" value="Unassembled WGS sequence"/>
</dbReference>
<evidence type="ECO:0000256" key="1">
    <source>
        <dbReference type="ARBA" id="ARBA00004141"/>
    </source>
</evidence>
<feature type="transmembrane region" description="Helical" evidence="7">
    <location>
        <begin position="120"/>
        <end position="141"/>
    </location>
</feature>
<dbReference type="EMBL" id="BDRX01000001">
    <property type="protein sequence ID" value="GBF87500.1"/>
    <property type="molecule type" value="Genomic_DNA"/>
</dbReference>
<dbReference type="GO" id="GO:0016020">
    <property type="term" value="C:membrane"/>
    <property type="evidence" value="ECO:0007669"/>
    <property type="project" value="UniProtKB-SubCell"/>
</dbReference>
<evidence type="ECO:0000256" key="2">
    <source>
        <dbReference type="ARBA" id="ARBA00022448"/>
    </source>
</evidence>
<keyword evidence="4 7" id="KW-0812">Transmembrane</keyword>
<evidence type="ECO:0000256" key="6">
    <source>
        <dbReference type="ARBA" id="ARBA00023136"/>
    </source>
</evidence>